<feature type="non-terminal residue" evidence="2">
    <location>
        <position position="275"/>
    </location>
</feature>
<keyword evidence="1" id="KW-0472">Membrane</keyword>
<gene>
    <name evidence="2" type="ORF">METZ01_LOCUS113797</name>
</gene>
<keyword evidence="1" id="KW-0812">Transmembrane</keyword>
<dbReference type="SUPFAM" id="SSF48452">
    <property type="entry name" value="TPR-like"/>
    <property type="match status" value="1"/>
</dbReference>
<evidence type="ECO:0000256" key="1">
    <source>
        <dbReference type="SAM" id="Phobius"/>
    </source>
</evidence>
<dbReference type="Gene3D" id="1.25.40.10">
    <property type="entry name" value="Tetratricopeptide repeat domain"/>
    <property type="match status" value="1"/>
</dbReference>
<accession>A0A381X9M6</accession>
<sequence>MLSDSIFYLSSIFLVFALLGYFFLKFFDSESNNKINPDYLTGLKYLLNEESDKAIDLFSNIIDIDDETIQTHLALGVLFRRQGKIDKAIRLHENILNKPDLDEEYYYQTLHELGENYFSAGIYDKAESVFKKLKTIDGQKVSCLEKLITIYEYMSQWENALESLEELSTIDPDNKHLTSTSHYYCQLTQKHINEDDIAKAEIFLNKAKHNNPNSIRQLYLSSKIALHKSEKSNALKFYAEMIVKSKLAHLILLPLILNKIDDHNDNDLNIILENT</sequence>
<dbReference type="Pfam" id="PF13176">
    <property type="entry name" value="TPR_7"/>
    <property type="match status" value="1"/>
</dbReference>
<organism evidence="2">
    <name type="scientific">marine metagenome</name>
    <dbReference type="NCBI Taxonomy" id="408172"/>
    <lineage>
        <taxon>unclassified sequences</taxon>
        <taxon>metagenomes</taxon>
        <taxon>ecological metagenomes</taxon>
    </lineage>
</organism>
<dbReference type="SMART" id="SM00028">
    <property type="entry name" value="TPR"/>
    <property type="match status" value="5"/>
</dbReference>
<keyword evidence="1" id="KW-1133">Transmembrane helix</keyword>
<dbReference type="EMBL" id="UINC01014256">
    <property type="protein sequence ID" value="SVA60943.1"/>
    <property type="molecule type" value="Genomic_DNA"/>
</dbReference>
<dbReference type="AlphaFoldDB" id="A0A381X9M6"/>
<proteinExistence type="predicted"/>
<dbReference type="InterPro" id="IPR011990">
    <property type="entry name" value="TPR-like_helical_dom_sf"/>
</dbReference>
<dbReference type="InterPro" id="IPR019734">
    <property type="entry name" value="TPR_rpt"/>
</dbReference>
<evidence type="ECO:0000313" key="2">
    <source>
        <dbReference type="EMBL" id="SVA60943.1"/>
    </source>
</evidence>
<feature type="transmembrane region" description="Helical" evidence="1">
    <location>
        <begin position="6"/>
        <end position="24"/>
    </location>
</feature>
<reference evidence="2" key="1">
    <citation type="submission" date="2018-05" db="EMBL/GenBank/DDBJ databases">
        <authorList>
            <person name="Lanie J.A."/>
            <person name="Ng W.-L."/>
            <person name="Kazmierczak K.M."/>
            <person name="Andrzejewski T.M."/>
            <person name="Davidsen T.M."/>
            <person name="Wayne K.J."/>
            <person name="Tettelin H."/>
            <person name="Glass J.I."/>
            <person name="Rusch D."/>
            <person name="Podicherti R."/>
            <person name="Tsui H.-C.T."/>
            <person name="Winkler M.E."/>
        </authorList>
    </citation>
    <scope>NUCLEOTIDE SEQUENCE</scope>
</reference>
<name>A0A381X9M6_9ZZZZ</name>
<protein>
    <submittedName>
        <fullName evidence="2">Uncharacterized protein</fullName>
    </submittedName>
</protein>